<accession>A0A3S5A6R5</accession>
<dbReference type="AlphaFoldDB" id="A0A3S5A6R5"/>
<proteinExistence type="predicted"/>
<organism evidence="1 2">
    <name type="scientific">Protopolystoma xenopodis</name>
    <dbReference type="NCBI Taxonomy" id="117903"/>
    <lineage>
        <taxon>Eukaryota</taxon>
        <taxon>Metazoa</taxon>
        <taxon>Spiralia</taxon>
        <taxon>Lophotrochozoa</taxon>
        <taxon>Platyhelminthes</taxon>
        <taxon>Monogenea</taxon>
        <taxon>Polyopisthocotylea</taxon>
        <taxon>Polystomatidea</taxon>
        <taxon>Polystomatidae</taxon>
        <taxon>Protopolystoma</taxon>
    </lineage>
</organism>
<comment type="caution">
    <text evidence="1">The sequence shown here is derived from an EMBL/GenBank/DDBJ whole genome shotgun (WGS) entry which is preliminary data.</text>
</comment>
<gene>
    <name evidence="1" type="ORF">PXEA_LOCUS9883</name>
</gene>
<evidence type="ECO:0000313" key="1">
    <source>
        <dbReference type="EMBL" id="VEL16443.1"/>
    </source>
</evidence>
<protein>
    <submittedName>
        <fullName evidence="1">Uncharacterized protein</fullName>
    </submittedName>
</protein>
<reference evidence="1" key="1">
    <citation type="submission" date="2018-11" db="EMBL/GenBank/DDBJ databases">
        <authorList>
            <consortium name="Pathogen Informatics"/>
        </authorList>
    </citation>
    <scope>NUCLEOTIDE SEQUENCE</scope>
</reference>
<dbReference type="Proteomes" id="UP000784294">
    <property type="component" value="Unassembled WGS sequence"/>
</dbReference>
<evidence type="ECO:0000313" key="2">
    <source>
        <dbReference type="Proteomes" id="UP000784294"/>
    </source>
</evidence>
<sequence>MHSGAELSPSFHFCQFGHKYFVWDKFPPELILDLWEHDQSVPLDASEHDSSSIRHFLGLLLSQTIATLAVHTQFFFSDSSGIPRLQKSVRLRFQHQLPVIVTRVLFFLLSYRAPSCTTATSSCYAAGPFVQSGHIES</sequence>
<dbReference type="EMBL" id="CAAALY010028479">
    <property type="protein sequence ID" value="VEL16443.1"/>
    <property type="molecule type" value="Genomic_DNA"/>
</dbReference>
<name>A0A3S5A6R5_9PLAT</name>
<keyword evidence="2" id="KW-1185">Reference proteome</keyword>